<evidence type="ECO:0000256" key="1">
    <source>
        <dbReference type="ARBA" id="ARBA00004246"/>
    </source>
</evidence>
<dbReference type="SUPFAM" id="SSF50729">
    <property type="entry name" value="PH domain-like"/>
    <property type="match status" value="1"/>
</dbReference>
<name>A0A3Q1H1S0_ANATE</name>
<evidence type="ECO:0000313" key="7">
    <source>
        <dbReference type="Proteomes" id="UP000265040"/>
    </source>
</evidence>
<dbReference type="PRINTS" id="PR00401">
    <property type="entry name" value="SH2DOMAIN"/>
</dbReference>
<reference evidence="6" key="3">
    <citation type="submission" date="2025-09" db="UniProtKB">
        <authorList>
            <consortium name="Ensembl"/>
        </authorList>
    </citation>
    <scope>IDENTIFICATION</scope>
</reference>
<dbReference type="SUPFAM" id="SSF55550">
    <property type="entry name" value="SH2 domain"/>
    <property type="match status" value="1"/>
</dbReference>
<dbReference type="InParanoid" id="A0A3Q1H1S0"/>
<dbReference type="STRING" id="64144.ENSATEP00000001464"/>
<reference evidence="6" key="2">
    <citation type="submission" date="2025-08" db="UniProtKB">
        <authorList>
            <consortium name="Ensembl"/>
        </authorList>
    </citation>
    <scope>IDENTIFICATION</scope>
</reference>
<feature type="domain" description="SH2" evidence="5">
    <location>
        <begin position="327"/>
        <end position="436"/>
    </location>
</feature>
<dbReference type="InterPro" id="IPR000980">
    <property type="entry name" value="SH2"/>
</dbReference>
<dbReference type="GeneTree" id="ENSGT00940000160142"/>
<protein>
    <recommendedName>
        <fullName evidence="5">SH2 domain-containing protein</fullName>
    </recommendedName>
</protein>
<organism evidence="6 7">
    <name type="scientific">Anabas testudineus</name>
    <name type="common">Climbing perch</name>
    <name type="synonym">Anthias testudineus</name>
    <dbReference type="NCBI Taxonomy" id="64144"/>
    <lineage>
        <taxon>Eukaryota</taxon>
        <taxon>Metazoa</taxon>
        <taxon>Chordata</taxon>
        <taxon>Craniata</taxon>
        <taxon>Vertebrata</taxon>
        <taxon>Euteleostomi</taxon>
        <taxon>Actinopterygii</taxon>
        <taxon>Neopterygii</taxon>
        <taxon>Teleostei</taxon>
        <taxon>Neoteleostei</taxon>
        <taxon>Acanthomorphata</taxon>
        <taxon>Anabantaria</taxon>
        <taxon>Anabantiformes</taxon>
        <taxon>Anabantoidei</taxon>
        <taxon>Anabantidae</taxon>
        <taxon>Anabas</taxon>
    </lineage>
</organism>
<dbReference type="GO" id="GO:0005925">
    <property type="term" value="C:focal adhesion"/>
    <property type="evidence" value="ECO:0007669"/>
    <property type="project" value="UniProtKB-SubCell"/>
</dbReference>
<evidence type="ECO:0000256" key="3">
    <source>
        <dbReference type="PROSITE-ProRule" id="PRU00191"/>
    </source>
</evidence>
<dbReference type="Pfam" id="PF00017">
    <property type="entry name" value="SH2"/>
    <property type="match status" value="1"/>
</dbReference>
<sequence length="597" mass="64920">MMPSAQGMSHMIPNHVLRVGQTVRLETAQETVRPHPSFTKPSSDLDDPDLNISLDNLNQLILELDPTFEPIQVPKSPLCISPPTDNLCSEEDVSHFVMVPRGCSVRTSPTAVPSTSPSIPIPTDSCSPRGMLVFSSSPTSSLPPLPCGSAPRRNQLPKHDFSQGSLRLSHSNRNSAASLLSTSSGSDTSYMLGSNLSLASEDADSPESILTSTCGSFSDGFRTRPFDNRHSPEKPSLTKRGHLQELHKCTQSSPALLSGSLTDIPVLLVNGAPQPDLLFHSPGPDWNDLIQTVPVSNSKPTSPHSFQARFHGSQPSMKFVMDTSKFWFRPHMSRAEAEFLVKDKEAGSFVVRDSTSYRGSFGLAMKVDQSPTTFTATAYPGESGSDLVRHFLIESSAKGVRIKGSSQEPYFGSLSALVYQHTISAYALPCTLRLHSQDLGTAEERTSDRPASEDKSKTASNFIYLNAVSTEMLTGPRAVQKVVSSTLSNVPGSFTPTIVNLKASLKGVTLTDINRKLFFRRHYPAHLLNYCGEDPDSRLWVKGSSFGARMFGFVAKGAEAGSENVCHIFAEYDPVQPCNKVVEVIKAAIARPQTHRE</sequence>
<dbReference type="OMA" id="SQPSMKF"/>
<reference evidence="6" key="1">
    <citation type="submission" date="2021-04" db="EMBL/GenBank/DDBJ databases">
        <authorList>
            <consortium name="Wellcome Sanger Institute Data Sharing"/>
        </authorList>
    </citation>
    <scope>NUCLEOTIDE SEQUENCE [LARGE SCALE GENOMIC DNA]</scope>
</reference>
<proteinExistence type="predicted"/>
<dbReference type="OrthoDB" id="6273691at2759"/>
<dbReference type="AlphaFoldDB" id="A0A3Q1H1S0"/>
<evidence type="ECO:0000313" key="6">
    <source>
        <dbReference type="Ensembl" id="ENSATEP00000001464.1"/>
    </source>
</evidence>
<dbReference type="Ensembl" id="ENSATET00000001486.3">
    <property type="protein sequence ID" value="ENSATEP00000001464.1"/>
    <property type="gene ID" value="ENSATEG00000001057.3"/>
</dbReference>
<accession>A0A3Q1H1S0</accession>
<dbReference type="InterPro" id="IPR011993">
    <property type="entry name" value="PH-like_dom_sf"/>
</dbReference>
<feature type="compositionally biased region" description="Basic and acidic residues" evidence="4">
    <location>
        <begin position="221"/>
        <end position="233"/>
    </location>
</feature>
<evidence type="ECO:0000259" key="5">
    <source>
        <dbReference type="PROSITE" id="PS50001"/>
    </source>
</evidence>
<dbReference type="InterPro" id="IPR036860">
    <property type="entry name" value="SH2_dom_sf"/>
</dbReference>
<dbReference type="InterPro" id="IPR033929">
    <property type="entry name" value="Tensin_PTB"/>
</dbReference>
<gene>
    <name evidence="6" type="primary">TNS4</name>
</gene>
<feature type="region of interest" description="Disordered" evidence="4">
    <location>
        <begin position="221"/>
        <end position="241"/>
    </location>
</feature>
<dbReference type="PANTHER" id="PTHR45734:SF6">
    <property type="entry name" value="TENSIN-4"/>
    <property type="match status" value="1"/>
</dbReference>
<dbReference type="Gene3D" id="2.30.29.30">
    <property type="entry name" value="Pleckstrin-homology domain (PH domain)/Phosphotyrosine-binding domain (PTB)"/>
    <property type="match status" value="1"/>
</dbReference>
<dbReference type="InterPro" id="IPR013625">
    <property type="entry name" value="PTB"/>
</dbReference>
<dbReference type="CDD" id="cd01213">
    <property type="entry name" value="PTB_tensin"/>
    <property type="match status" value="1"/>
</dbReference>
<keyword evidence="7" id="KW-1185">Reference proteome</keyword>
<keyword evidence="2 3" id="KW-0727">SH2 domain</keyword>
<dbReference type="SMART" id="SM00252">
    <property type="entry name" value="SH2"/>
    <property type="match status" value="1"/>
</dbReference>
<evidence type="ECO:0000256" key="4">
    <source>
        <dbReference type="SAM" id="MobiDB-lite"/>
    </source>
</evidence>
<comment type="subcellular location">
    <subcellularLocation>
        <location evidence="1">Cell junction</location>
        <location evidence="1">Focal adhesion</location>
    </subcellularLocation>
</comment>
<dbReference type="PANTHER" id="PTHR45734">
    <property type="entry name" value="TENSIN"/>
    <property type="match status" value="1"/>
</dbReference>
<dbReference type="PROSITE" id="PS50001">
    <property type="entry name" value="SH2"/>
    <property type="match status" value="1"/>
</dbReference>
<dbReference type="Proteomes" id="UP000265040">
    <property type="component" value="Chromosome 1"/>
</dbReference>
<feature type="region of interest" description="Disordered" evidence="4">
    <location>
        <begin position="130"/>
        <end position="168"/>
    </location>
</feature>
<dbReference type="Gene3D" id="3.30.505.10">
    <property type="entry name" value="SH2 domain"/>
    <property type="match status" value="1"/>
</dbReference>
<dbReference type="InterPro" id="IPR051484">
    <property type="entry name" value="Tensin_PTEN_phosphatase"/>
</dbReference>
<dbReference type="Pfam" id="PF08416">
    <property type="entry name" value="PTB"/>
    <property type="match status" value="1"/>
</dbReference>
<evidence type="ECO:0000256" key="2">
    <source>
        <dbReference type="ARBA" id="ARBA00022999"/>
    </source>
</evidence>